<comment type="caution">
    <text evidence="1">The sequence shown here is derived from an EMBL/GenBank/DDBJ whole genome shotgun (WGS) entry which is preliminary data.</text>
</comment>
<dbReference type="InterPro" id="IPR018971">
    <property type="entry name" value="DUF1997"/>
</dbReference>
<sequence>MNNNFEIKATGKSKGEWIFHGEFHETVDYLSNHKRILEFNPFCYEVEKTDIDNIYKWHFRVTDPQNNPFDVIFFIEEKQELMVILPDEYEDMDPDNIPENIIHESTVGKKIIWEHYPTDTAIDDPKNYIFEGRAFAEMYVHPHKKAQTKVDFDLKINVRFMLYPAFRIIPENVIKNMTNAGMSFIMQTATNKMFQSISKDFGKIQPA</sequence>
<evidence type="ECO:0000313" key="2">
    <source>
        <dbReference type="Proteomes" id="UP000246278"/>
    </source>
</evidence>
<dbReference type="AlphaFoldDB" id="A0A317T2X4"/>
<reference evidence="2" key="1">
    <citation type="submission" date="2017-10" db="EMBL/GenBank/DDBJ databases">
        <authorList>
            <person name="Gaisin V.A."/>
            <person name="Rysina M.S."/>
            <person name="Grouzdev D.S."/>
        </authorList>
    </citation>
    <scope>NUCLEOTIDE SEQUENCE [LARGE SCALE GENOMIC DNA]</scope>
    <source>
        <strain evidence="2">V1</strain>
    </source>
</reference>
<dbReference type="OrthoDB" id="597386at2"/>
<evidence type="ECO:0000313" key="1">
    <source>
        <dbReference type="EMBL" id="PWW81099.1"/>
    </source>
</evidence>
<dbReference type="EMBL" id="PDNZ01000010">
    <property type="protein sequence ID" value="PWW81099.1"/>
    <property type="molecule type" value="Genomic_DNA"/>
</dbReference>
<protein>
    <recommendedName>
        <fullName evidence="3">DUF1997 domain-containing protein</fullName>
    </recommendedName>
</protein>
<dbReference type="RefSeq" id="WP_110024238.1">
    <property type="nucleotide sequence ID" value="NZ_PDNZ01000010.1"/>
</dbReference>
<organism evidence="1 2">
    <name type="scientific">Prosthecochloris marina</name>
    <dbReference type="NCBI Taxonomy" id="2017681"/>
    <lineage>
        <taxon>Bacteria</taxon>
        <taxon>Pseudomonadati</taxon>
        <taxon>Chlorobiota</taxon>
        <taxon>Chlorobiia</taxon>
        <taxon>Chlorobiales</taxon>
        <taxon>Chlorobiaceae</taxon>
        <taxon>Prosthecochloris</taxon>
    </lineage>
</organism>
<gene>
    <name evidence="1" type="ORF">CR164_12000</name>
</gene>
<proteinExistence type="predicted"/>
<dbReference type="Proteomes" id="UP000246278">
    <property type="component" value="Unassembled WGS sequence"/>
</dbReference>
<accession>A0A317T2X4</accession>
<keyword evidence="2" id="KW-1185">Reference proteome</keyword>
<evidence type="ECO:0008006" key="3">
    <source>
        <dbReference type="Google" id="ProtNLM"/>
    </source>
</evidence>
<name>A0A317T2X4_9CHLB</name>
<dbReference type="Pfam" id="PF09366">
    <property type="entry name" value="DUF1997"/>
    <property type="match status" value="1"/>
</dbReference>